<feature type="compositionally biased region" description="Low complexity" evidence="1">
    <location>
        <begin position="37"/>
        <end position="47"/>
    </location>
</feature>
<keyword evidence="3" id="KW-1185">Reference proteome</keyword>
<evidence type="ECO:0000313" key="2">
    <source>
        <dbReference type="EMBL" id="MPC12047.1"/>
    </source>
</evidence>
<proteinExistence type="predicted"/>
<evidence type="ECO:0000313" key="3">
    <source>
        <dbReference type="Proteomes" id="UP000324222"/>
    </source>
</evidence>
<comment type="caution">
    <text evidence="2">The sequence shown here is derived from an EMBL/GenBank/DDBJ whole genome shotgun (WGS) entry which is preliminary data.</text>
</comment>
<dbReference type="EMBL" id="VSRR010000194">
    <property type="protein sequence ID" value="MPC12047.1"/>
    <property type="molecule type" value="Genomic_DNA"/>
</dbReference>
<feature type="region of interest" description="Disordered" evidence="1">
    <location>
        <begin position="24"/>
        <end position="47"/>
    </location>
</feature>
<sequence length="86" mass="9659">MHALQFAHILPTITYGAGLEDHKSGFGTDSSTDPARSRSSIFTTSFSHPGVGNPRRFHFRPGSFRLKSSYFSTRFLIVVNVEVRDR</sequence>
<reference evidence="2 3" key="1">
    <citation type="submission" date="2019-05" db="EMBL/GenBank/DDBJ databases">
        <title>Another draft genome of Portunus trituberculatus and its Hox gene families provides insights of decapod evolution.</title>
        <authorList>
            <person name="Jeong J.-H."/>
            <person name="Song I."/>
            <person name="Kim S."/>
            <person name="Choi T."/>
            <person name="Kim D."/>
            <person name="Ryu S."/>
            <person name="Kim W."/>
        </authorList>
    </citation>
    <scope>NUCLEOTIDE SEQUENCE [LARGE SCALE GENOMIC DNA]</scope>
    <source>
        <tissue evidence="2">Muscle</tissue>
    </source>
</reference>
<name>A0A5B7CQE7_PORTR</name>
<dbReference type="AlphaFoldDB" id="A0A5B7CQE7"/>
<accession>A0A5B7CQE7</accession>
<gene>
    <name evidence="2" type="ORF">E2C01_004724</name>
</gene>
<organism evidence="2 3">
    <name type="scientific">Portunus trituberculatus</name>
    <name type="common">Swimming crab</name>
    <name type="synonym">Neptunus trituberculatus</name>
    <dbReference type="NCBI Taxonomy" id="210409"/>
    <lineage>
        <taxon>Eukaryota</taxon>
        <taxon>Metazoa</taxon>
        <taxon>Ecdysozoa</taxon>
        <taxon>Arthropoda</taxon>
        <taxon>Crustacea</taxon>
        <taxon>Multicrustacea</taxon>
        <taxon>Malacostraca</taxon>
        <taxon>Eumalacostraca</taxon>
        <taxon>Eucarida</taxon>
        <taxon>Decapoda</taxon>
        <taxon>Pleocyemata</taxon>
        <taxon>Brachyura</taxon>
        <taxon>Eubrachyura</taxon>
        <taxon>Portunoidea</taxon>
        <taxon>Portunidae</taxon>
        <taxon>Portuninae</taxon>
        <taxon>Portunus</taxon>
    </lineage>
</organism>
<dbReference type="Proteomes" id="UP000324222">
    <property type="component" value="Unassembled WGS sequence"/>
</dbReference>
<protein>
    <submittedName>
        <fullName evidence="2">Uncharacterized protein</fullName>
    </submittedName>
</protein>
<evidence type="ECO:0000256" key="1">
    <source>
        <dbReference type="SAM" id="MobiDB-lite"/>
    </source>
</evidence>